<dbReference type="Gene3D" id="1.10.340.70">
    <property type="match status" value="1"/>
</dbReference>
<dbReference type="Proteomes" id="UP001501920">
    <property type="component" value="Chromosome 16"/>
</dbReference>
<dbReference type="InterPro" id="IPR041588">
    <property type="entry name" value="Integrase_H2C2"/>
</dbReference>
<dbReference type="AlphaFoldDB" id="A0AAR2M401"/>
<name>A0AAR2M401_PYGNA</name>
<dbReference type="Gene3D" id="3.30.420.10">
    <property type="entry name" value="Ribonuclease H-like superfamily/Ribonuclease H"/>
    <property type="match status" value="1"/>
</dbReference>
<feature type="region of interest" description="Disordered" evidence="2">
    <location>
        <begin position="1"/>
        <end position="25"/>
    </location>
</feature>
<reference evidence="4" key="3">
    <citation type="submission" date="2025-09" db="UniProtKB">
        <authorList>
            <consortium name="Ensembl"/>
        </authorList>
    </citation>
    <scope>IDENTIFICATION</scope>
</reference>
<sequence length="292" mass="33381">MQELPFNETPKSKKSRKERRRDRVRGTVMVEQLIEPEGSTGDIPGNIRELQEQDESLKPLFLKCSQGNSLSKCDMQFVVRNNILYRVKNDVEQLVVPTCMRQNVLKMGHSEPWAGHLGQDKTLNRIAARFFWPRLHLDVVEFCRTCPQCQLTAPQKKSDRVPMINMPIIDVPFARIAMDVVGPLPRSRTGNRYILVISDYASRYPEAFALRKVKTRQIANALIQLISRVGIPREVLTDLGTNFTSKQLREVFSLLGIKGLNSTPFHPQTDGLVERFNKTLKCMLKKFVSETG</sequence>
<organism evidence="4 5">
    <name type="scientific">Pygocentrus nattereri</name>
    <name type="common">Red-bellied piranha</name>
    <dbReference type="NCBI Taxonomy" id="42514"/>
    <lineage>
        <taxon>Eukaryota</taxon>
        <taxon>Metazoa</taxon>
        <taxon>Chordata</taxon>
        <taxon>Craniata</taxon>
        <taxon>Vertebrata</taxon>
        <taxon>Euteleostomi</taxon>
        <taxon>Actinopterygii</taxon>
        <taxon>Neopterygii</taxon>
        <taxon>Teleostei</taxon>
        <taxon>Ostariophysi</taxon>
        <taxon>Characiformes</taxon>
        <taxon>Characoidei</taxon>
        <taxon>Pygocentrus</taxon>
    </lineage>
</organism>
<evidence type="ECO:0000259" key="3">
    <source>
        <dbReference type="PROSITE" id="PS50994"/>
    </source>
</evidence>
<accession>A0AAR2M401</accession>
<dbReference type="Pfam" id="PF00665">
    <property type="entry name" value="rve"/>
    <property type="match status" value="1"/>
</dbReference>
<reference evidence="4" key="2">
    <citation type="submission" date="2025-08" db="UniProtKB">
        <authorList>
            <consortium name="Ensembl"/>
        </authorList>
    </citation>
    <scope>IDENTIFICATION</scope>
</reference>
<dbReference type="PANTHER" id="PTHR37984:SF15">
    <property type="entry name" value="INTEGRASE CATALYTIC DOMAIN-CONTAINING PROTEIN"/>
    <property type="match status" value="1"/>
</dbReference>
<dbReference type="FunFam" id="1.10.340.70:FF:000001">
    <property type="entry name" value="Retrovirus-related Pol polyprotein from transposon gypsy-like Protein"/>
    <property type="match status" value="1"/>
</dbReference>
<reference evidence="4 5" key="1">
    <citation type="submission" date="2020-10" db="EMBL/GenBank/DDBJ databases">
        <title>Pygocentrus nattereri (red-bellied piranha) genome, fPygNat1, primary haplotype.</title>
        <authorList>
            <person name="Myers G."/>
            <person name="Meyer A."/>
            <person name="Karagic N."/>
            <person name="Pippel M."/>
            <person name="Winkler S."/>
            <person name="Tracey A."/>
            <person name="Wood J."/>
            <person name="Formenti G."/>
            <person name="Howe K."/>
            <person name="Fedrigo O."/>
            <person name="Jarvis E.D."/>
        </authorList>
    </citation>
    <scope>NUCLEOTIDE SEQUENCE [LARGE SCALE GENOMIC DNA]</scope>
</reference>
<evidence type="ECO:0000256" key="2">
    <source>
        <dbReference type="SAM" id="MobiDB-lite"/>
    </source>
</evidence>
<dbReference type="GO" id="GO:0015074">
    <property type="term" value="P:DNA integration"/>
    <property type="evidence" value="ECO:0007669"/>
    <property type="project" value="InterPro"/>
</dbReference>
<keyword evidence="5" id="KW-1185">Reference proteome</keyword>
<dbReference type="SUPFAM" id="SSF53098">
    <property type="entry name" value="Ribonuclease H-like"/>
    <property type="match status" value="1"/>
</dbReference>
<dbReference type="GeneTree" id="ENSGT01050000244855"/>
<dbReference type="PANTHER" id="PTHR37984">
    <property type="entry name" value="PROTEIN CBG26694"/>
    <property type="match status" value="1"/>
</dbReference>
<protein>
    <recommendedName>
        <fullName evidence="1">Gypsy retrotransposon integrase-like protein 1</fullName>
    </recommendedName>
</protein>
<feature type="compositionally biased region" description="Basic residues" evidence="2">
    <location>
        <begin position="12"/>
        <end position="23"/>
    </location>
</feature>
<dbReference type="Ensembl" id="ENSPNAT00000085502.1">
    <property type="protein sequence ID" value="ENSPNAP00000081792.1"/>
    <property type="gene ID" value="ENSPNAG00000030761.1"/>
</dbReference>
<dbReference type="InterPro" id="IPR001584">
    <property type="entry name" value="Integrase_cat-core"/>
</dbReference>
<dbReference type="InterPro" id="IPR036397">
    <property type="entry name" value="RNaseH_sf"/>
</dbReference>
<dbReference type="InterPro" id="IPR012337">
    <property type="entry name" value="RNaseH-like_sf"/>
</dbReference>
<evidence type="ECO:0000313" key="5">
    <source>
        <dbReference type="Proteomes" id="UP001501920"/>
    </source>
</evidence>
<dbReference type="GO" id="GO:0003676">
    <property type="term" value="F:nucleic acid binding"/>
    <property type="evidence" value="ECO:0007669"/>
    <property type="project" value="InterPro"/>
</dbReference>
<dbReference type="Pfam" id="PF17921">
    <property type="entry name" value="Integrase_H2C2"/>
    <property type="match status" value="1"/>
</dbReference>
<feature type="domain" description="Integrase catalytic" evidence="3">
    <location>
        <begin position="168"/>
        <end position="292"/>
    </location>
</feature>
<evidence type="ECO:0000256" key="1">
    <source>
        <dbReference type="ARBA" id="ARBA00039658"/>
    </source>
</evidence>
<evidence type="ECO:0000313" key="4">
    <source>
        <dbReference type="Ensembl" id="ENSPNAP00000081792.1"/>
    </source>
</evidence>
<proteinExistence type="predicted"/>
<dbReference type="PROSITE" id="PS50994">
    <property type="entry name" value="INTEGRASE"/>
    <property type="match status" value="1"/>
</dbReference>
<dbReference type="InterPro" id="IPR050951">
    <property type="entry name" value="Retrovirus_Pol_polyprotein"/>
</dbReference>